<evidence type="ECO:0000313" key="6">
    <source>
        <dbReference type="Proteomes" id="UP001596410"/>
    </source>
</evidence>
<organism evidence="5 6">
    <name type="scientific">Halobacillus seohaensis</name>
    <dbReference type="NCBI Taxonomy" id="447421"/>
    <lineage>
        <taxon>Bacteria</taxon>
        <taxon>Bacillati</taxon>
        <taxon>Bacillota</taxon>
        <taxon>Bacilli</taxon>
        <taxon>Bacillales</taxon>
        <taxon>Bacillaceae</taxon>
        <taxon>Halobacillus</taxon>
    </lineage>
</organism>
<dbReference type="InterPro" id="IPR016122">
    <property type="entry name" value="SpoOB_C"/>
</dbReference>
<comment type="caution">
    <text evidence="5">The sequence shown here is derived from an EMBL/GenBank/DDBJ whole genome shotgun (WGS) entry which is preliminary data.</text>
</comment>
<dbReference type="InterPro" id="IPR037100">
    <property type="entry name" value="Spo0B_C_sf"/>
</dbReference>
<evidence type="ECO:0000259" key="4">
    <source>
        <dbReference type="SMART" id="SM01317"/>
    </source>
</evidence>
<dbReference type="SMART" id="SM01317">
    <property type="entry name" value="SPOB_ab"/>
    <property type="match status" value="1"/>
</dbReference>
<dbReference type="Pfam" id="PF14682">
    <property type="entry name" value="SPOB_ab"/>
    <property type="match status" value="1"/>
</dbReference>
<dbReference type="Gene3D" id="3.30.565.30">
    <property type="entry name" value="Sporulation initiation phosphotransferase B (SpoOB), C-terminal domain"/>
    <property type="match status" value="1"/>
</dbReference>
<dbReference type="InterPro" id="IPR016120">
    <property type="entry name" value="Sig_transdc_His_kin_SpoOB"/>
</dbReference>
<evidence type="ECO:0000313" key="5">
    <source>
        <dbReference type="EMBL" id="MFC7060765.1"/>
    </source>
</evidence>
<sequence>MNDKDIIHILRHKRHDWMNQLQLVDGYASMGKMDRMKEQLDKIITDAEQERRLLNSSAYHFSIWLLTFNWENQQCRLSYVINEDIDLSRHDEQLVAYANQTLDILNEHCLFGELYEGTIQIKKNQQQEKENVVVSWDWLGSFKDEPLLMEKLYNKGFSASLDTGSELSIEITIE</sequence>
<feature type="domain" description="Sporulation initiation phosphotransferase B C-terminal" evidence="4">
    <location>
        <begin position="58"/>
        <end position="169"/>
    </location>
</feature>
<evidence type="ECO:0000256" key="1">
    <source>
        <dbReference type="ARBA" id="ARBA00022553"/>
    </source>
</evidence>
<dbReference type="Gene3D" id="1.10.287.130">
    <property type="match status" value="1"/>
</dbReference>
<dbReference type="RefSeq" id="WP_204707004.1">
    <property type="nucleotide sequence ID" value="NZ_JBHSZV010000004.1"/>
</dbReference>
<dbReference type="Proteomes" id="UP001596410">
    <property type="component" value="Unassembled WGS sequence"/>
</dbReference>
<dbReference type="InterPro" id="IPR039506">
    <property type="entry name" value="SPOB_a"/>
</dbReference>
<evidence type="ECO:0000256" key="3">
    <source>
        <dbReference type="ARBA" id="ARBA00022777"/>
    </source>
</evidence>
<protein>
    <submittedName>
        <fullName evidence="5">Spo0B domain-containing protein</fullName>
    </submittedName>
</protein>
<keyword evidence="1" id="KW-0597">Phosphoprotein</keyword>
<keyword evidence="2" id="KW-0808">Transferase</keyword>
<evidence type="ECO:0000256" key="2">
    <source>
        <dbReference type="ARBA" id="ARBA00022679"/>
    </source>
</evidence>
<proteinExistence type="predicted"/>
<gene>
    <name evidence="5" type="ORF">ACFQIC_02620</name>
</gene>
<dbReference type="EMBL" id="JBHSZV010000004">
    <property type="protein sequence ID" value="MFC7060765.1"/>
    <property type="molecule type" value="Genomic_DNA"/>
</dbReference>
<dbReference type="SUPFAM" id="SSF55890">
    <property type="entry name" value="Sporulation response regulatory protein Spo0B"/>
    <property type="match status" value="1"/>
</dbReference>
<dbReference type="Pfam" id="PF14689">
    <property type="entry name" value="SPOB_a"/>
    <property type="match status" value="1"/>
</dbReference>
<reference evidence="6" key="1">
    <citation type="journal article" date="2019" name="Int. J. Syst. Evol. Microbiol.">
        <title>The Global Catalogue of Microorganisms (GCM) 10K type strain sequencing project: providing services to taxonomists for standard genome sequencing and annotation.</title>
        <authorList>
            <consortium name="The Broad Institute Genomics Platform"/>
            <consortium name="The Broad Institute Genome Sequencing Center for Infectious Disease"/>
            <person name="Wu L."/>
            <person name="Ma J."/>
        </authorList>
    </citation>
    <scope>NUCLEOTIDE SEQUENCE [LARGE SCALE GENOMIC DNA]</scope>
    <source>
        <strain evidence="6">CGMCC 4.1621</strain>
    </source>
</reference>
<accession>A0ABW2EEK3</accession>
<keyword evidence="3" id="KW-0418">Kinase</keyword>
<name>A0ABW2EEK3_9BACI</name>
<keyword evidence="6" id="KW-1185">Reference proteome</keyword>